<evidence type="ECO:0000313" key="2">
    <source>
        <dbReference type="Proteomes" id="UP000632222"/>
    </source>
</evidence>
<dbReference type="EMBL" id="BMOD01000038">
    <property type="protein sequence ID" value="GGJ57242.1"/>
    <property type="molecule type" value="Genomic_DNA"/>
</dbReference>
<sequence length="440" mass="49701">MKKYAFLIGILMLTACNTTIQIPFASSPLILRGEWQGETIPEEHFITLDSKRNQLVRFSEQHMLAQDVQTGDFVNRNFPADLKGILHHRTDDTFVKVTAENTQILSAETFQVLKTFPLTGVITEDADHLVQFYPETAVYSLNTGEKISASLKDFSPLWTFSETGQYAIGSEGVIDTSSGKVLPITLSHHKDCAEYASAFPVAVAFDASSAVLSVAYIDGFVEFWDTSTWTFQKSIPLLPSCYTGLIKLWSHPGQLDYAADLTPFDQEDQNVMWGRWNLKTSQHVFQQNLQLKSSPLSLWPALNVLHQGDFWTWTLGDQIWTMKNTSTLWHQSSTPQPLKMNLQAEWLGEQSYRITGTLNWNNQTHLVEGLAHGTSVVFKQSLLPPTIWVDLQLWNSDKTVETGTLKLSMSNLNAATPQKEGYRFLLQVQNERHAGILKRK</sequence>
<dbReference type="RefSeq" id="WP_189008631.1">
    <property type="nucleotide sequence ID" value="NZ_BMOD01000038.1"/>
</dbReference>
<dbReference type="InterPro" id="IPR011047">
    <property type="entry name" value="Quinoprotein_ADH-like_sf"/>
</dbReference>
<proteinExistence type="predicted"/>
<reference evidence="2" key="1">
    <citation type="journal article" date="2019" name="Int. J. Syst. Evol. Microbiol.">
        <title>The Global Catalogue of Microorganisms (GCM) 10K type strain sequencing project: providing services to taxonomists for standard genome sequencing and annotation.</title>
        <authorList>
            <consortium name="The Broad Institute Genomics Platform"/>
            <consortium name="The Broad Institute Genome Sequencing Center for Infectious Disease"/>
            <person name="Wu L."/>
            <person name="Ma J."/>
        </authorList>
    </citation>
    <scope>NUCLEOTIDE SEQUENCE [LARGE SCALE GENOMIC DNA]</scope>
    <source>
        <strain evidence="2">JCM 14370</strain>
    </source>
</reference>
<accession>A0ABQ2DGV7</accession>
<evidence type="ECO:0008006" key="3">
    <source>
        <dbReference type="Google" id="ProtNLM"/>
    </source>
</evidence>
<dbReference type="SUPFAM" id="SSF50998">
    <property type="entry name" value="Quinoprotein alcohol dehydrogenase-like"/>
    <property type="match status" value="1"/>
</dbReference>
<organism evidence="1 2">
    <name type="scientific">Deinococcus roseus</name>
    <dbReference type="NCBI Taxonomy" id="392414"/>
    <lineage>
        <taxon>Bacteria</taxon>
        <taxon>Thermotogati</taxon>
        <taxon>Deinococcota</taxon>
        <taxon>Deinococci</taxon>
        <taxon>Deinococcales</taxon>
        <taxon>Deinococcaceae</taxon>
        <taxon>Deinococcus</taxon>
    </lineage>
</organism>
<gene>
    <name evidence="1" type="ORF">GCM10008938_49210</name>
</gene>
<dbReference type="Proteomes" id="UP000632222">
    <property type="component" value="Unassembled WGS sequence"/>
</dbReference>
<name>A0ABQ2DGV7_9DEIO</name>
<dbReference type="PROSITE" id="PS51257">
    <property type="entry name" value="PROKAR_LIPOPROTEIN"/>
    <property type="match status" value="1"/>
</dbReference>
<keyword evidence="2" id="KW-1185">Reference proteome</keyword>
<evidence type="ECO:0000313" key="1">
    <source>
        <dbReference type="EMBL" id="GGJ57242.1"/>
    </source>
</evidence>
<protein>
    <recommendedName>
        <fullName evidence="3">Lipoprotein</fullName>
    </recommendedName>
</protein>
<comment type="caution">
    <text evidence="1">The sequence shown here is derived from an EMBL/GenBank/DDBJ whole genome shotgun (WGS) entry which is preliminary data.</text>
</comment>